<gene>
    <name evidence="2" type="ORF">M2350_002545</name>
</gene>
<dbReference type="Pfam" id="PF11146">
    <property type="entry name" value="DUF2905"/>
    <property type="match status" value="1"/>
</dbReference>
<keyword evidence="3" id="KW-1185">Reference proteome</keyword>
<dbReference type="RefSeq" id="WP_259097854.1">
    <property type="nucleotide sequence ID" value="NZ_CP130454.1"/>
</dbReference>
<feature type="transmembrane region" description="Helical" evidence="1">
    <location>
        <begin position="7"/>
        <end position="29"/>
    </location>
</feature>
<protein>
    <recommendedName>
        <fullName evidence="4">DUF2905 domain-containing protein</fullName>
    </recommendedName>
</protein>
<dbReference type="Proteomes" id="UP001204798">
    <property type="component" value="Unassembled WGS sequence"/>
</dbReference>
<accession>A0ABT2ETB7</accession>
<proteinExistence type="predicted"/>
<keyword evidence="1" id="KW-0472">Membrane</keyword>
<sequence length="77" mass="8472">MNGVEILGKFLLGFGVLLILFGGALLLFGKLGLTWKPLPGDIVIKRDNFTFVAPITTSLLLSLALTLLLWLLSMMRR</sequence>
<dbReference type="PANTHER" id="PTHR36443">
    <property type="entry name" value="BSR5223 PROTEIN"/>
    <property type="match status" value="1"/>
</dbReference>
<dbReference type="InterPro" id="IPR021320">
    <property type="entry name" value="DUF2905"/>
</dbReference>
<feature type="transmembrane region" description="Helical" evidence="1">
    <location>
        <begin position="49"/>
        <end position="72"/>
    </location>
</feature>
<comment type="caution">
    <text evidence="2">The sequence shown here is derived from an EMBL/GenBank/DDBJ whole genome shotgun (WGS) entry which is preliminary data.</text>
</comment>
<dbReference type="PANTHER" id="PTHR36443:SF1">
    <property type="entry name" value="BSR5223 PROTEIN"/>
    <property type="match status" value="1"/>
</dbReference>
<name>A0ABT2ETB7_9BACT</name>
<keyword evidence="1" id="KW-1133">Transmembrane helix</keyword>
<evidence type="ECO:0000313" key="3">
    <source>
        <dbReference type="Proteomes" id="UP001204798"/>
    </source>
</evidence>
<evidence type="ECO:0000313" key="2">
    <source>
        <dbReference type="EMBL" id="MCS3920128.1"/>
    </source>
</evidence>
<evidence type="ECO:0000256" key="1">
    <source>
        <dbReference type="SAM" id="Phobius"/>
    </source>
</evidence>
<reference evidence="2 3" key="1">
    <citation type="submission" date="2022-08" db="EMBL/GenBank/DDBJ databases">
        <title>Bacterial and archaeal communities from various locations to study Microbial Dark Matter (Phase II).</title>
        <authorList>
            <person name="Stepanauskas R."/>
        </authorList>
    </citation>
    <scope>NUCLEOTIDE SEQUENCE [LARGE SCALE GENOMIC DNA]</scope>
    <source>
        <strain evidence="2 3">PD1</strain>
    </source>
</reference>
<keyword evidence="1" id="KW-0812">Transmembrane</keyword>
<dbReference type="EMBL" id="JANUCP010000004">
    <property type="protein sequence ID" value="MCS3920128.1"/>
    <property type="molecule type" value="Genomic_DNA"/>
</dbReference>
<evidence type="ECO:0008006" key="4">
    <source>
        <dbReference type="Google" id="ProtNLM"/>
    </source>
</evidence>
<organism evidence="2 3">
    <name type="scientific">Candidatus Fervidibacter sacchari</name>
    <dbReference type="NCBI Taxonomy" id="1448929"/>
    <lineage>
        <taxon>Bacteria</taxon>
        <taxon>Candidatus Fervidibacterota</taxon>
        <taxon>Candidatus Fervidibacter</taxon>
    </lineage>
</organism>